<dbReference type="AlphaFoldDB" id="A0AAD7EPD4"/>
<sequence>MVTINAVHNSTENVQSFMFTSLVSTQSIANDWETIENQNAASLQNVAVPKYVSYVKVGLKLGMGPEKGVGMKELYMDAFRLSEFPKIQSPCWLTSEVHSSCAVTVSAVGWQETTSLPAFGQFTPEAADMLMGLSGTINSEMEKETAGEWDEILGRSLMQKDTPLRRGRIGPQNLGHGMSRKSNLHRMLLPVSQKAFVGDSFGDCDVILERYKYFVVGCESAFAAAINCRDLGATGRYRNDLYSPHLRLLPSITTYGIAALGLSGHSGCMGYISTAQASFRNVGLTFTKSAARRRFAEIITADSVATPRLSVAHGGATRQAAPRKGLNAVNEPVGFQENGAIPGYKPLWNLKGL</sequence>
<organism evidence="1 2">
    <name type="scientific">Mycena albidolilacea</name>
    <dbReference type="NCBI Taxonomy" id="1033008"/>
    <lineage>
        <taxon>Eukaryota</taxon>
        <taxon>Fungi</taxon>
        <taxon>Dikarya</taxon>
        <taxon>Basidiomycota</taxon>
        <taxon>Agaricomycotina</taxon>
        <taxon>Agaricomycetes</taxon>
        <taxon>Agaricomycetidae</taxon>
        <taxon>Agaricales</taxon>
        <taxon>Marasmiineae</taxon>
        <taxon>Mycenaceae</taxon>
        <taxon>Mycena</taxon>
    </lineage>
</organism>
<accession>A0AAD7EPD4</accession>
<keyword evidence="2" id="KW-1185">Reference proteome</keyword>
<proteinExistence type="predicted"/>
<gene>
    <name evidence="1" type="ORF">DFH08DRAFT_809917</name>
</gene>
<name>A0AAD7EPD4_9AGAR</name>
<dbReference type="Proteomes" id="UP001218218">
    <property type="component" value="Unassembled WGS sequence"/>
</dbReference>
<evidence type="ECO:0000313" key="2">
    <source>
        <dbReference type="Proteomes" id="UP001218218"/>
    </source>
</evidence>
<reference evidence="1" key="1">
    <citation type="submission" date="2023-03" db="EMBL/GenBank/DDBJ databases">
        <title>Massive genome expansion in bonnet fungi (Mycena s.s.) driven by repeated elements and novel gene families across ecological guilds.</title>
        <authorList>
            <consortium name="Lawrence Berkeley National Laboratory"/>
            <person name="Harder C.B."/>
            <person name="Miyauchi S."/>
            <person name="Viragh M."/>
            <person name="Kuo A."/>
            <person name="Thoen E."/>
            <person name="Andreopoulos B."/>
            <person name="Lu D."/>
            <person name="Skrede I."/>
            <person name="Drula E."/>
            <person name="Henrissat B."/>
            <person name="Morin E."/>
            <person name="Kohler A."/>
            <person name="Barry K."/>
            <person name="LaButti K."/>
            <person name="Morin E."/>
            <person name="Salamov A."/>
            <person name="Lipzen A."/>
            <person name="Mereny Z."/>
            <person name="Hegedus B."/>
            <person name="Baldrian P."/>
            <person name="Stursova M."/>
            <person name="Weitz H."/>
            <person name="Taylor A."/>
            <person name="Grigoriev I.V."/>
            <person name="Nagy L.G."/>
            <person name="Martin F."/>
            <person name="Kauserud H."/>
        </authorList>
    </citation>
    <scope>NUCLEOTIDE SEQUENCE</scope>
    <source>
        <strain evidence="1">CBHHK002</strain>
    </source>
</reference>
<dbReference type="EMBL" id="JARIHO010000021">
    <property type="protein sequence ID" value="KAJ7346077.1"/>
    <property type="molecule type" value="Genomic_DNA"/>
</dbReference>
<protein>
    <submittedName>
        <fullName evidence="1">Uncharacterized protein</fullName>
    </submittedName>
</protein>
<evidence type="ECO:0000313" key="1">
    <source>
        <dbReference type="EMBL" id="KAJ7346077.1"/>
    </source>
</evidence>
<comment type="caution">
    <text evidence="1">The sequence shown here is derived from an EMBL/GenBank/DDBJ whole genome shotgun (WGS) entry which is preliminary data.</text>
</comment>